<accession>A0AAW0SBQ9</accession>
<organism evidence="2 3">
    <name type="scientific">Scylla paramamosain</name>
    <name type="common">Mud crab</name>
    <dbReference type="NCBI Taxonomy" id="85552"/>
    <lineage>
        <taxon>Eukaryota</taxon>
        <taxon>Metazoa</taxon>
        <taxon>Ecdysozoa</taxon>
        <taxon>Arthropoda</taxon>
        <taxon>Crustacea</taxon>
        <taxon>Multicrustacea</taxon>
        <taxon>Malacostraca</taxon>
        <taxon>Eumalacostraca</taxon>
        <taxon>Eucarida</taxon>
        <taxon>Decapoda</taxon>
        <taxon>Pleocyemata</taxon>
        <taxon>Brachyura</taxon>
        <taxon>Eubrachyura</taxon>
        <taxon>Portunoidea</taxon>
        <taxon>Portunidae</taxon>
        <taxon>Portuninae</taxon>
        <taxon>Scylla</taxon>
    </lineage>
</organism>
<feature type="region of interest" description="Disordered" evidence="1">
    <location>
        <begin position="46"/>
        <end position="105"/>
    </location>
</feature>
<evidence type="ECO:0000313" key="3">
    <source>
        <dbReference type="Proteomes" id="UP001487740"/>
    </source>
</evidence>
<dbReference type="EMBL" id="JARAKH010002647">
    <property type="protein sequence ID" value="KAK8372291.1"/>
    <property type="molecule type" value="Genomic_DNA"/>
</dbReference>
<feature type="compositionally biased region" description="Basic and acidic residues" evidence="1">
    <location>
        <begin position="73"/>
        <end position="92"/>
    </location>
</feature>
<sequence length="122" mass="13426">MPVSSAASPSAHHWGLSTGSMTSCVLLQRGTVMGWAWHPLYSPQCRQGRRHCPPRLKPQQTLTGKDQGGPKYEAVKHQDSQEPKAVKTERSSRQSASRKRNRFVNSAEKFEAAAVAANKRGS</sequence>
<comment type="caution">
    <text evidence="2">The sequence shown here is derived from an EMBL/GenBank/DDBJ whole genome shotgun (WGS) entry which is preliminary data.</text>
</comment>
<gene>
    <name evidence="2" type="ORF">O3P69_012421</name>
</gene>
<dbReference type="AlphaFoldDB" id="A0AAW0SBQ9"/>
<name>A0AAW0SBQ9_SCYPA</name>
<keyword evidence="3" id="KW-1185">Reference proteome</keyword>
<protein>
    <submittedName>
        <fullName evidence="2">Uncharacterized protein</fullName>
    </submittedName>
</protein>
<evidence type="ECO:0000256" key="1">
    <source>
        <dbReference type="SAM" id="MobiDB-lite"/>
    </source>
</evidence>
<dbReference type="Proteomes" id="UP001487740">
    <property type="component" value="Unassembled WGS sequence"/>
</dbReference>
<proteinExistence type="predicted"/>
<reference evidence="2 3" key="1">
    <citation type="submission" date="2023-03" db="EMBL/GenBank/DDBJ databases">
        <title>High-quality genome of Scylla paramamosain provides insights in environmental adaptation.</title>
        <authorList>
            <person name="Zhang L."/>
        </authorList>
    </citation>
    <scope>NUCLEOTIDE SEQUENCE [LARGE SCALE GENOMIC DNA]</scope>
    <source>
        <strain evidence="2">LZ_2023a</strain>
        <tissue evidence="2">Muscle</tissue>
    </source>
</reference>
<evidence type="ECO:0000313" key="2">
    <source>
        <dbReference type="EMBL" id="KAK8372291.1"/>
    </source>
</evidence>